<dbReference type="InterPro" id="IPR011059">
    <property type="entry name" value="Metal-dep_hydrolase_composite"/>
</dbReference>
<evidence type="ECO:0000259" key="2">
    <source>
        <dbReference type="Pfam" id="PF01979"/>
    </source>
</evidence>
<dbReference type="EMBL" id="VFYP01000006">
    <property type="protein sequence ID" value="TPP05032.1"/>
    <property type="molecule type" value="Genomic_DNA"/>
</dbReference>
<name>A0A504UHY2_9HYPH</name>
<sequence length="487" mass="52260">MTSTRRGFLAGFSAITAATIASDGPGPSRALAADRRSSRTDPSRPILIKGATILSLDAATGDLERGDILIEGSVIRKIATEIAVSGAEVIDAAGKIAIPGFVDTHRHAWEGQLRRVNPNSADLKNYLEGTHLSFATKYRPEDMYVGNMLTALGCIDAGITTIIDNSHNSRSIDHARAAVEALRAAGIRAVHAPGAPLAGTWQKDSWYDDLAKLQKEKFGDTEDLVTLAMMTAPDAEQWAVGRKLGLDLVTEFFGKEMSDMLPAFRKAGVLGKDNVFNHCTGLSPEAWSLITESGVRVNVCPRSDAHWALEAGFFGYQDALDNGLRPGFSVDNESAYGGDMFTEMRTAFYLQRSAAQGRKLRGDQNAPKPVGMRDVLRAATIDGARVAGLEHKTGSLAEGKQADIVIINANDINLYPSANALGTVAAAADRGNVETVIIGGIVRKRDGKLVGVDMPKLRRATESSRSYLFGAVGFRDDLFAEEFALEH</sequence>
<dbReference type="SUPFAM" id="SSF51556">
    <property type="entry name" value="Metallo-dependent hydrolases"/>
    <property type="match status" value="1"/>
</dbReference>
<keyword evidence="3" id="KW-0378">Hydrolase</keyword>
<dbReference type="InterPro" id="IPR006680">
    <property type="entry name" value="Amidohydro-rel"/>
</dbReference>
<gene>
    <name evidence="3" type="ORF">FJQ55_21670</name>
</gene>
<dbReference type="OrthoDB" id="9796020at2"/>
<dbReference type="Gene3D" id="3.20.20.140">
    <property type="entry name" value="Metal-dependent hydrolases"/>
    <property type="match status" value="1"/>
</dbReference>
<dbReference type="PROSITE" id="PS51318">
    <property type="entry name" value="TAT"/>
    <property type="match status" value="1"/>
</dbReference>
<accession>A0A504UHY2</accession>
<dbReference type="InterPro" id="IPR006311">
    <property type="entry name" value="TAT_signal"/>
</dbReference>
<dbReference type="Gene3D" id="2.30.40.10">
    <property type="entry name" value="Urease, subunit C, domain 1"/>
    <property type="match status" value="1"/>
</dbReference>
<dbReference type="InterPro" id="IPR032466">
    <property type="entry name" value="Metal_Hydrolase"/>
</dbReference>
<comment type="similarity">
    <text evidence="1">Belongs to the metallo-dependent hydrolases superfamily. ATZ/TRZ family.</text>
</comment>
<reference evidence="3 4" key="1">
    <citation type="submission" date="2019-06" db="EMBL/GenBank/DDBJ databases">
        <title>Rhizobium sp. CL12 isolated from roots of soybean.</title>
        <authorList>
            <person name="Wang C."/>
        </authorList>
    </citation>
    <scope>NUCLEOTIDE SEQUENCE [LARGE SCALE GENOMIC DNA]</scope>
    <source>
        <strain evidence="3 4">CL12</strain>
    </source>
</reference>
<dbReference type="SUPFAM" id="SSF51338">
    <property type="entry name" value="Composite domain of metallo-dependent hydrolases"/>
    <property type="match status" value="1"/>
</dbReference>
<organism evidence="3 4">
    <name type="scientific">Rhizobium glycinendophyticum</name>
    <dbReference type="NCBI Taxonomy" id="2589807"/>
    <lineage>
        <taxon>Bacteria</taxon>
        <taxon>Pseudomonadati</taxon>
        <taxon>Pseudomonadota</taxon>
        <taxon>Alphaproteobacteria</taxon>
        <taxon>Hyphomicrobiales</taxon>
        <taxon>Rhizobiaceae</taxon>
        <taxon>Rhizobium/Agrobacterium group</taxon>
        <taxon>Rhizobium</taxon>
    </lineage>
</organism>
<dbReference type="RefSeq" id="WP_140831924.1">
    <property type="nucleotide sequence ID" value="NZ_VFYP01000006.1"/>
</dbReference>
<evidence type="ECO:0000313" key="3">
    <source>
        <dbReference type="EMBL" id="TPP05032.1"/>
    </source>
</evidence>
<evidence type="ECO:0000256" key="1">
    <source>
        <dbReference type="ARBA" id="ARBA00006745"/>
    </source>
</evidence>
<feature type="domain" description="Amidohydrolase-related" evidence="2">
    <location>
        <begin position="252"/>
        <end position="441"/>
    </location>
</feature>
<dbReference type="NCBIfam" id="NF006056">
    <property type="entry name" value="PRK08204.1"/>
    <property type="match status" value="1"/>
</dbReference>
<comment type="caution">
    <text evidence="3">The sequence shown here is derived from an EMBL/GenBank/DDBJ whole genome shotgun (WGS) entry which is preliminary data.</text>
</comment>
<protein>
    <submittedName>
        <fullName evidence="3">Amidohydrolase family protein</fullName>
    </submittedName>
</protein>
<proteinExistence type="inferred from homology"/>
<dbReference type="PANTHER" id="PTHR43794:SF5">
    <property type="entry name" value="CHLOROHYDROLASE FAMILY PROTEIN"/>
    <property type="match status" value="1"/>
</dbReference>
<evidence type="ECO:0000313" key="4">
    <source>
        <dbReference type="Proteomes" id="UP000316429"/>
    </source>
</evidence>
<dbReference type="Pfam" id="PF01979">
    <property type="entry name" value="Amidohydro_1"/>
    <property type="match status" value="1"/>
</dbReference>
<dbReference type="PANTHER" id="PTHR43794">
    <property type="entry name" value="AMINOHYDROLASE SSNA-RELATED"/>
    <property type="match status" value="1"/>
</dbReference>
<dbReference type="AlphaFoldDB" id="A0A504UHY2"/>
<dbReference type="GO" id="GO:0016810">
    <property type="term" value="F:hydrolase activity, acting on carbon-nitrogen (but not peptide) bonds"/>
    <property type="evidence" value="ECO:0007669"/>
    <property type="project" value="InterPro"/>
</dbReference>
<dbReference type="InterPro" id="IPR050287">
    <property type="entry name" value="MTA/SAH_deaminase"/>
</dbReference>
<keyword evidence="4" id="KW-1185">Reference proteome</keyword>
<dbReference type="Proteomes" id="UP000316429">
    <property type="component" value="Unassembled WGS sequence"/>
</dbReference>